<dbReference type="Pfam" id="PF00067">
    <property type="entry name" value="p450"/>
    <property type="match status" value="1"/>
</dbReference>
<dbReference type="InterPro" id="IPR036396">
    <property type="entry name" value="Cyt_P450_sf"/>
</dbReference>
<dbReference type="SUPFAM" id="SSF48264">
    <property type="entry name" value="Cytochrome P450"/>
    <property type="match status" value="1"/>
</dbReference>
<evidence type="ECO:0000256" key="5">
    <source>
        <dbReference type="ARBA" id="ARBA00023002"/>
    </source>
</evidence>
<dbReference type="RefSeq" id="WP_073879147.1">
    <property type="nucleotide sequence ID" value="NZ_MPNT01000031.1"/>
</dbReference>
<name>A0A1Q4HND1_9MYCO</name>
<dbReference type="InterPro" id="IPR001128">
    <property type="entry name" value="Cyt_P450"/>
</dbReference>
<evidence type="ECO:0000256" key="4">
    <source>
        <dbReference type="ARBA" id="ARBA00022723"/>
    </source>
</evidence>
<organism evidence="8 9">
    <name type="scientific">Mycobacterium paraffinicum</name>
    <dbReference type="NCBI Taxonomy" id="53378"/>
    <lineage>
        <taxon>Bacteria</taxon>
        <taxon>Bacillati</taxon>
        <taxon>Actinomycetota</taxon>
        <taxon>Actinomycetes</taxon>
        <taxon>Mycobacteriales</taxon>
        <taxon>Mycobacteriaceae</taxon>
        <taxon>Mycobacterium</taxon>
    </lineage>
</organism>
<evidence type="ECO:0000256" key="7">
    <source>
        <dbReference type="ARBA" id="ARBA00023033"/>
    </source>
</evidence>
<keyword evidence="4" id="KW-0479">Metal-binding</keyword>
<dbReference type="GO" id="GO:0008395">
    <property type="term" value="F:steroid hydroxylase activity"/>
    <property type="evidence" value="ECO:0007669"/>
    <property type="project" value="TreeGrafter"/>
</dbReference>
<reference evidence="8 9" key="1">
    <citation type="submission" date="2016-11" db="EMBL/GenBank/DDBJ databases">
        <title>Genome sequences of unsequenced Mycobacteria.</title>
        <authorList>
            <person name="Greninger A.L."/>
            <person name="Fang F."/>
            <person name="Jerome K.R."/>
        </authorList>
    </citation>
    <scope>NUCLEOTIDE SEQUENCE [LARGE SCALE GENOMIC DNA]</scope>
    <source>
        <strain evidence="8 9">M11</strain>
    </source>
</reference>
<dbReference type="Proteomes" id="UP000186438">
    <property type="component" value="Unassembled WGS sequence"/>
</dbReference>
<dbReference type="GO" id="GO:0005506">
    <property type="term" value="F:iron ion binding"/>
    <property type="evidence" value="ECO:0007669"/>
    <property type="project" value="InterPro"/>
</dbReference>
<dbReference type="GO" id="GO:0020037">
    <property type="term" value="F:heme binding"/>
    <property type="evidence" value="ECO:0007669"/>
    <property type="project" value="InterPro"/>
</dbReference>
<dbReference type="PANTHER" id="PTHR46696:SF4">
    <property type="entry name" value="BIOTIN BIOSYNTHESIS CYTOCHROME P450"/>
    <property type="match status" value="1"/>
</dbReference>
<dbReference type="InterPro" id="IPR002397">
    <property type="entry name" value="Cyt_P450_B"/>
</dbReference>
<comment type="caution">
    <text evidence="8">The sequence shown here is derived from an EMBL/GenBank/DDBJ whole genome shotgun (WGS) entry which is preliminary data.</text>
</comment>
<comment type="cofactor">
    <cofactor evidence="1">
        <name>heme</name>
        <dbReference type="ChEBI" id="CHEBI:30413"/>
    </cofactor>
</comment>
<dbReference type="GO" id="GO:0006707">
    <property type="term" value="P:cholesterol catabolic process"/>
    <property type="evidence" value="ECO:0007669"/>
    <property type="project" value="TreeGrafter"/>
</dbReference>
<keyword evidence="9" id="KW-1185">Reference proteome</keyword>
<keyword evidence="6" id="KW-0408">Iron</keyword>
<sequence length="423" mass="47315">MSTSTSSSAQQYHRHKISSPTFWDLPFQERDSVFAELRAEDGLTWHEPFNSPFPHEETGFWAVTKHADVKYVSMNSDMFVSSEGISIEPMPAEIQRATAFFLTMDPPEHTRYRRLISAAFTPRQVRKIEQQIRDNAREIVDHLIAVLQDGQEIDFVAECACKLPMHTISDMIGIDRSDRDTILAAAEALSGASDDDYTASEDKAIHMMTQFGVLTQAGIDLARRRRVEGRDDLMTNIVNAEVDGHRLSDEEIGAFLVLLSVAGSDTTKQATSHTLKALMDRPEQLAWLMADFDNRIDTAIDEFVRWATPVLSFARHAAVDAEVGGTPVRAGDKLGLFYCSANRDSAVFDDPHQFRLDRTPNNHFGFGGGGTHFCLGSQLARMELRSLFFELLTRLPEVAVGPPEYLNGSSVIHGIKRMPIKRV</sequence>
<gene>
    <name evidence="8" type="ORF">BRW65_24295</name>
</gene>
<evidence type="ECO:0000313" key="8">
    <source>
        <dbReference type="EMBL" id="OJZ69023.1"/>
    </source>
</evidence>
<dbReference type="GO" id="GO:0036199">
    <property type="term" value="F:cholest-4-en-3-one 26-monooxygenase activity"/>
    <property type="evidence" value="ECO:0007669"/>
    <property type="project" value="TreeGrafter"/>
</dbReference>
<comment type="similarity">
    <text evidence="2">Belongs to the cytochrome P450 family.</text>
</comment>
<protein>
    <submittedName>
        <fullName evidence="8">Cytochrome</fullName>
    </submittedName>
</protein>
<evidence type="ECO:0000256" key="3">
    <source>
        <dbReference type="ARBA" id="ARBA00022617"/>
    </source>
</evidence>
<evidence type="ECO:0000256" key="6">
    <source>
        <dbReference type="ARBA" id="ARBA00023004"/>
    </source>
</evidence>
<keyword evidence="5" id="KW-0560">Oxidoreductase</keyword>
<accession>A0A1Q4HND1</accession>
<dbReference type="PANTHER" id="PTHR46696">
    <property type="entry name" value="P450, PUTATIVE (EUROFUNG)-RELATED"/>
    <property type="match status" value="1"/>
</dbReference>
<evidence type="ECO:0000313" key="9">
    <source>
        <dbReference type="Proteomes" id="UP000186438"/>
    </source>
</evidence>
<evidence type="ECO:0000256" key="2">
    <source>
        <dbReference type="ARBA" id="ARBA00010617"/>
    </source>
</evidence>
<dbReference type="Gene3D" id="1.10.630.10">
    <property type="entry name" value="Cytochrome P450"/>
    <property type="match status" value="1"/>
</dbReference>
<evidence type="ECO:0000256" key="1">
    <source>
        <dbReference type="ARBA" id="ARBA00001971"/>
    </source>
</evidence>
<dbReference type="STRING" id="53378.BRW65_24295"/>
<dbReference type="PRINTS" id="PR00359">
    <property type="entry name" value="BP450"/>
</dbReference>
<keyword evidence="3" id="KW-0349">Heme</keyword>
<dbReference type="CDD" id="cd11033">
    <property type="entry name" value="CYP142-like"/>
    <property type="match status" value="1"/>
</dbReference>
<keyword evidence="7" id="KW-0503">Monooxygenase</keyword>
<dbReference type="EMBL" id="MPNT01000031">
    <property type="protein sequence ID" value="OJZ69023.1"/>
    <property type="molecule type" value="Genomic_DNA"/>
</dbReference>
<dbReference type="AlphaFoldDB" id="A0A1Q4HND1"/>
<proteinExistence type="inferred from homology"/>
<dbReference type="FunFam" id="1.10.630.10:FF:000018">
    <property type="entry name" value="Cytochrome P450 monooxygenase"/>
    <property type="match status" value="1"/>
</dbReference>